<comment type="caution">
    <text evidence="1">The sequence shown here is derived from an EMBL/GenBank/DDBJ whole genome shotgun (WGS) entry which is preliminary data.</text>
</comment>
<sequence>MASLRNHIKIHDDTIDKLLWKITEEKEKNRCILCQSNEDHLARKSLIELDVQLEDDEGEIGIDSQLEGDEDRIGIDSQLGDDKDGIGINSQLGGNEGRIKNQLGDNEGGILGDNKEDILEMEEINNQVT</sequence>
<keyword evidence="2" id="KW-1185">Reference proteome</keyword>
<evidence type="ECO:0000313" key="1">
    <source>
        <dbReference type="EMBL" id="CAG8512601.1"/>
    </source>
</evidence>
<gene>
    <name evidence="1" type="ORF">RFULGI_LOCUS2969</name>
</gene>
<dbReference type="Proteomes" id="UP000789396">
    <property type="component" value="Unassembled WGS sequence"/>
</dbReference>
<evidence type="ECO:0000313" key="2">
    <source>
        <dbReference type="Proteomes" id="UP000789396"/>
    </source>
</evidence>
<proteinExistence type="predicted"/>
<dbReference type="EMBL" id="CAJVPZ010002429">
    <property type="protein sequence ID" value="CAG8512601.1"/>
    <property type="molecule type" value="Genomic_DNA"/>
</dbReference>
<name>A0A9N8ZYF8_9GLOM</name>
<dbReference type="AlphaFoldDB" id="A0A9N8ZYF8"/>
<feature type="non-terminal residue" evidence="1">
    <location>
        <position position="1"/>
    </location>
</feature>
<accession>A0A9N8ZYF8</accession>
<protein>
    <submittedName>
        <fullName evidence="1">11311_t:CDS:1</fullName>
    </submittedName>
</protein>
<reference evidence="1" key="1">
    <citation type="submission" date="2021-06" db="EMBL/GenBank/DDBJ databases">
        <authorList>
            <person name="Kallberg Y."/>
            <person name="Tangrot J."/>
            <person name="Rosling A."/>
        </authorList>
    </citation>
    <scope>NUCLEOTIDE SEQUENCE</scope>
    <source>
        <strain evidence="1">IN212</strain>
    </source>
</reference>
<organism evidence="1 2">
    <name type="scientific">Racocetra fulgida</name>
    <dbReference type="NCBI Taxonomy" id="60492"/>
    <lineage>
        <taxon>Eukaryota</taxon>
        <taxon>Fungi</taxon>
        <taxon>Fungi incertae sedis</taxon>
        <taxon>Mucoromycota</taxon>
        <taxon>Glomeromycotina</taxon>
        <taxon>Glomeromycetes</taxon>
        <taxon>Diversisporales</taxon>
        <taxon>Gigasporaceae</taxon>
        <taxon>Racocetra</taxon>
    </lineage>
</organism>